<protein>
    <recommendedName>
        <fullName evidence="3">Secreted protein</fullName>
    </recommendedName>
</protein>
<evidence type="ECO:0000256" key="1">
    <source>
        <dbReference type="SAM" id="SignalP"/>
    </source>
</evidence>
<name>A0A4Q9MNI4_9APHY</name>
<accession>A0A4Q9MNI4</accession>
<feature type="chain" id="PRO_5020718678" description="Secreted protein" evidence="1">
    <location>
        <begin position="17"/>
        <end position="126"/>
    </location>
</feature>
<dbReference type="Proteomes" id="UP000292957">
    <property type="component" value="Unassembled WGS sequence"/>
</dbReference>
<dbReference type="EMBL" id="ML143414">
    <property type="protein sequence ID" value="TBU29270.1"/>
    <property type="molecule type" value="Genomic_DNA"/>
</dbReference>
<evidence type="ECO:0000313" key="2">
    <source>
        <dbReference type="EMBL" id="TBU29270.1"/>
    </source>
</evidence>
<dbReference type="AlphaFoldDB" id="A0A4Q9MNI4"/>
<keyword evidence="1" id="KW-0732">Signal</keyword>
<proteinExistence type="predicted"/>
<gene>
    <name evidence="2" type="ORF">BD311DRAFT_756852</name>
</gene>
<feature type="signal peptide" evidence="1">
    <location>
        <begin position="1"/>
        <end position="16"/>
    </location>
</feature>
<reference evidence="2" key="1">
    <citation type="submission" date="2019-01" db="EMBL/GenBank/DDBJ databases">
        <title>Draft genome sequences of three monokaryotic isolates of the white-rot basidiomycete fungus Dichomitus squalens.</title>
        <authorList>
            <consortium name="DOE Joint Genome Institute"/>
            <person name="Lopez S.C."/>
            <person name="Andreopoulos B."/>
            <person name="Pangilinan J."/>
            <person name="Lipzen A."/>
            <person name="Riley R."/>
            <person name="Ahrendt S."/>
            <person name="Ng V."/>
            <person name="Barry K."/>
            <person name="Daum C."/>
            <person name="Grigoriev I.V."/>
            <person name="Hilden K.S."/>
            <person name="Makela M.R."/>
            <person name="de Vries R.P."/>
        </authorList>
    </citation>
    <scope>NUCLEOTIDE SEQUENCE [LARGE SCALE GENOMIC DNA]</scope>
    <source>
        <strain evidence="2">OM18370.1</strain>
    </source>
</reference>
<organism evidence="2">
    <name type="scientific">Dichomitus squalens</name>
    <dbReference type="NCBI Taxonomy" id="114155"/>
    <lineage>
        <taxon>Eukaryota</taxon>
        <taxon>Fungi</taxon>
        <taxon>Dikarya</taxon>
        <taxon>Basidiomycota</taxon>
        <taxon>Agaricomycotina</taxon>
        <taxon>Agaricomycetes</taxon>
        <taxon>Polyporales</taxon>
        <taxon>Polyporaceae</taxon>
        <taxon>Dichomitus</taxon>
    </lineage>
</organism>
<evidence type="ECO:0008006" key="3">
    <source>
        <dbReference type="Google" id="ProtNLM"/>
    </source>
</evidence>
<sequence length="126" mass="13884">MGQLLCLLMLRSTISANDLASTPPVHKATIIPIGAGSECLSTSTASNMTNEIPYFMQTRYMQDSRRRQDNARARAICSHVHTCANAWAWRPSPGIHVEDGNGWGPHPPNSTNCAFLGQQDGRRYPM</sequence>